<reference evidence="2" key="1">
    <citation type="submission" date="2020-10" db="EMBL/GenBank/DDBJ databases">
        <authorList>
            <person name="Gilroy R."/>
        </authorList>
    </citation>
    <scope>NUCLEOTIDE SEQUENCE</scope>
    <source>
        <strain evidence="2">ChiSjej2B20-13462</strain>
    </source>
</reference>
<protein>
    <submittedName>
        <fullName evidence="2">Uncharacterized protein</fullName>
    </submittedName>
</protein>
<comment type="caution">
    <text evidence="2">The sequence shown here is derived from an EMBL/GenBank/DDBJ whole genome shotgun (WGS) entry which is preliminary data.</text>
</comment>
<feature type="transmembrane region" description="Helical" evidence="1">
    <location>
        <begin position="12"/>
        <end position="35"/>
    </location>
</feature>
<dbReference type="Proteomes" id="UP000886874">
    <property type="component" value="Unassembled WGS sequence"/>
</dbReference>
<name>A0A9D1CNZ9_9FIRM</name>
<feature type="transmembrane region" description="Helical" evidence="1">
    <location>
        <begin position="72"/>
        <end position="94"/>
    </location>
</feature>
<keyword evidence="1" id="KW-1133">Transmembrane helix</keyword>
<reference evidence="2" key="2">
    <citation type="journal article" date="2021" name="PeerJ">
        <title>Extensive microbial diversity within the chicken gut microbiome revealed by metagenomics and culture.</title>
        <authorList>
            <person name="Gilroy R."/>
            <person name="Ravi A."/>
            <person name="Getino M."/>
            <person name="Pursley I."/>
            <person name="Horton D.L."/>
            <person name="Alikhan N.F."/>
            <person name="Baker D."/>
            <person name="Gharbi K."/>
            <person name="Hall N."/>
            <person name="Watson M."/>
            <person name="Adriaenssens E.M."/>
            <person name="Foster-Nyarko E."/>
            <person name="Jarju S."/>
            <person name="Secka A."/>
            <person name="Antonio M."/>
            <person name="Oren A."/>
            <person name="Chaudhuri R.R."/>
            <person name="La Ragione R."/>
            <person name="Hildebrand F."/>
            <person name="Pallen M.J."/>
        </authorList>
    </citation>
    <scope>NUCLEOTIDE SEQUENCE</scope>
    <source>
        <strain evidence="2">ChiSjej2B20-13462</strain>
    </source>
</reference>
<evidence type="ECO:0000256" key="1">
    <source>
        <dbReference type="SAM" id="Phobius"/>
    </source>
</evidence>
<accession>A0A9D1CNZ9</accession>
<keyword evidence="1" id="KW-0812">Transmembrane</keyword>
<evidence type="ECO:0000313" key="2">
    <source>
        <dbReference type="EMBL" id="HIQ69892.1"/>
    </source>
</evidence>
<evidence type="ECO:0000313" key="3">
    <source>
        <dbReference type="Proteomes" id="UP000886874"/>
    </source>
</evidence>
<dbReference type="AlphaFoldDB" id="A0A9D1CNZ9"/>
<organism evidence="2 3">
    <name type="scientific">Candidatus Avoscillospira stercorigallinarum</name>
    <dbReference type="NCBI Taxonomy" id="2840708"/>
    <lineage>
        <taxon>Bacteria</taxon>
        <taxon>Bacillati</taxon>
        <taxon>Bacillota</taxon>
        <taxon>Clostridia</taxon>
        <taxon>Eubacteriales</taxon>
        <taxon>Oscillospiraceae</taxon>
        <taxon>Oscillospiraceae incertae sedis</taxon>
        <taxon>Candidatus Avoscillospira</taxon>
    </lineage>
</organism>
<feature type="transmembrane region" description="Helical" evidence="1">
    <location>
        <begin position="47"/>
        <end position="65"/>
    </location>
</feature>
<dbReference type="EMBL" id="DVFN01000091">
    <property type="protein sequence ID" value="HIQ69892.1"/>
    <property type="molecule type" value="Genomic_DNA"/>
</dbReference>
<sequence>MKQWKPVKAMEWMGLWCLGALAAAAAAAGLTAWLILKEAIPEAQGPLLAQLLASAMLFGAIYMAVKAAPDHRLLYALAMGCVYLGFGLLLRAAVGAGSGVALHGSAVLPLIAAVAAGLLSNRRPSRRRR</sequence>
<keyword evidence="1" id="KW-0472">Membrane</keyword>
<proteinExistence type="predicted"/>
<gene>
    <name evidence="2" type="ORF">IAA67_06155</name>
</gene>
<feature type="transmembrane region" description="Helical" evidence="1">
    <location>
        <begin position="100"/>
        <end position="119"/>
    </location>
</feature>